<accession>A0A0N8H9Y6</accession>
<dbReference type="Proteomes" id="UP000050454">
    <property type="component" value="Unassembled WGS sequence"/>
</dbReference>
<gene>
    <name evidence="2" type="ORF">AFM12_08760</name>
</gene>
<dbReference type="Gene3D" id="3.30.2310.20">
    <property type="entry name" value="RelE-like"/>
    <property type="match status" value="1"/>
</dbReference>
<dbReference type="AlphaFoldDB" id="A0A0N8H9Y6"/>
<keyword evidence="3" id="KW-1185">Reference proteome</keyword>
<dbReference type="InterPro" id="IPR007712">
    <property type="entry name" value="RelE/ParE_toxin"/>
</dbReference>
<dbReference type="OrthoDB" id="595476at2"/>
<evidence type="ECO:0000313" key="3">
    <source>
        <dbReference type="Proteomes" id="UP000050454"/>
    </source>
</evidence>
<evidence type="ECO:0000256" key="1">
    <source>
        <dbReference type="ARBA" id="ARBA00022649"/>
    </source>
</evidence>
<dbReference type="EMBL" id="LGTQ01000006">
    <property type="protein sequence ID" value="KPM48676.1"/>
    <property type="molecule type" value="Genomic_DNA"/>
</dbReference>
<protein>
    <recommendedName>
        <fullName evidence="4">Plasmid stabilization protein</fullName>
    </recommendedName>
</protein>
<reference evidence="2 3" key="1">
    <citation type="submission" date="2015-07" db="EMBL/GenBank/DDBJ databases">
        <title>The draft genome sequence of Leadbetterella sp. JN14-9.</title>
        <authorList>
            <person name="Liu Y."/>
            <person name="Du J."/>
            <person name="Shao Z."/>
        </authorList>
    </citation>
    <scope>NUCLEOTIDE SEQUENCE [LARGE SCALE GENOMIC DNA]</scope>
    <source>
        <strain evidence="2 3">JN14-9</strain>
    </source>
</reference>
<dbReference type="RefSeq" id="WP_055146762.1">
    <property type="nucleotide sequence ID" value="NZ_JXSZ01000006.1"/>
</dbReference>
<name>A0A0N8H9Y6_9BACT</name>
<evidence type="ECO:0008006" key="4">
    <source>
        <dbReference type="Google" id="ProtNLM"/>
    </source>
</evidence>
<comment type="caution">
    <text evidence="2">The sequence shown here is derived from an EMBL/GenBank/DDBJ whole genome shotgun (WGS) entry which is preliminary data.</text>
</comment>
<dbReference type="STRING" id="1605367.AFM12_08760"/>
<organism evidence="2 3">
    <name type="scientific">Jiulongibacter sediminis</name>
    <dbReference type="NCBI Taxonomy" id="1605367"/>
    <lineage>
        <taxon>Bacteria</taxon>
        <taxon>Pseudomonadati</taxon>
        <taxon>Bacteroidota</taxon>
        <taxon>Cytophagia</taxon>
        <taxon>Cytophagales</taxon>
        <taxon>Leadbetterellaceae</taxon>
        <taxon>Jiulongibacter</taxon>
    </lineage>
</organism>
<sequence>MSFQIRFEQGSLLDFQEGMKYYDSISNELAERFHADFWDTIDKIKSNPLHYQKRYRNIRIVFTENFPFGVHYFIENEMIYVLRVLHTKRFFKT</sequence>
<keyword evidence="1" id="KW-1277">Toxin-antitoxin system</keyword>
<evidence type="ECO:0000313" key="2">
    <source>
        <dbReference type="EMBL" id="KPM48676.1"/>
    </source>
</evidence>
<dbReference type="Pfam" id="PF05016">
    <property type="entry name" value="ParE_toxin"/>
    <property type="match status" value="1"/>
</dbReference>
<dbReference type="InterPro" id="IPR035093">
    <property type="entry name" value="RelE/ParE_toxin_dom_sf"/>
</dbReference>
<proteinExistence type="predicted"/>